<gene>
    <name evidence="1" type="ORF">CMV30_06225</name>
</gene>
<dbReference type="Gene3D" id="3.40.50.1820">
    <property type="entry name" value="alpha/beta hydrolase"/>
    <property type="match status" value="1"/>
</dbReference>
<dbReference type="PANTHER" id="PTHR36513">
    <property type="entry name" value="ABC TRANSMEMBRANE TYPE-1 DOMAIN-CONTAINING PROTEIN"/>
    <property type="match status" value="1"/>
</dbReference>
<dbReference type="RefSeq" id="WP_096055214.1">
    <property type="nucleotide sequence ID" value="NZ_CP023344.1"/>
</dbReference>
<sequence length="320" mass="35502">MPKYWMISNRNATASDLGKNRSDTLSFFTADSGNLKDFKNWQPCTAAAFRAALISAADSFPLIPETEHEKQKHVTVFVHGYNNDWRDAAARYQQITDDLYSGPKSLGICVLFTWPSNGATAHYLADREDARASGPALAKVFNTLFEHSLLMQQKAADGTALCKAKVSVIAHSMGNWVFQNALFYTWERNNKPLLVSLINQCVMVAADVDNDLFGNGEALSDNRSEGMANLCYRITALYSGRDSVLGVSAGLKHFGKRRLGRSGLDRSPAFLAPDNVWDFDCSALFPVKERDIHSAYFWTPKTQAVIRAILQGYDRNIIAG</sequence>
<organism evidence="1 2">
    <name type="scientific">Nibricoccus aquaticus</name>
    <dbReference type="NCBI Taxonomy" id="2576891"/>
    <lineage>
        <taxon>Bacteria</taxon>
        <taxon>Pseudomonadati</taxon>
        <taxon>Verrucomicrobiota</taxon>
        <taxon>Opitutia</taxon>
        <taxon>Opitutales</taxon>
        <taxon>Opitutaceae</taxon>
        <taxon>Nibricoccus</taxon>
    </lineage>
</organism>
<dbReference type="InterPro" id="IPR029058">
    <property type="entry name" value="AB_hydrolase_fold"/>
</dbReference>
<name>A0A290QI77_9BACT</name>
<dbReference type="Proteomes" id="UP000217265">
    <property type="component" value="Chromosome"/>
</dbReference>
<proteinExistence type="predicted"/>
<evidence type="ECO:0000313" key="2">
    <source>
        <dbReference type="Proteomes" id="UP000217265"/>
    </source>
</evidence>
<dbReference type="AlphaFoldDB" id="A0A290QI77"/>
<dbReference type="KEGG" id="vbh:CMV30_06225"/>
<dbReference type="InterPro" id="IPR010297">
    <property type="entry name" value="DUF900_hydrolase"/>
</dbReference>
<dbReference type="EMBL" id="CP023344">
    <property type="protein sequence ID" value="ATC63582.1"/>
    <property type="molecule type" value="Genomic_DNA"/>
</dbReference>
<dbReference type="Pfam" id="PF05990">
    <property type="entry name" value="DUF900"/>
    <property type="match status" value="1"/>
</dbReference>
<evidence type="ECO:0008006" key="3">
    <source>
        <dbReference type="Google" id="ProtNLM"/>
    </source>
</evidence>
<dbReference type="OrthoDB" id="334507at2"/>
<reference evidence="1 2" key="1">
    <citation type="submission" date="2017-09" db="EMBL/GenBank/DDBJ databases">
        <title>Complete genome sequence of Verrucomicrobial strain HZ-65, isolated from freshwater.</title>
        <authorList>
            <person name="Choi A."/>
        </authorList>
    </citation>
    <scope>NUCLEOTIDE SEQUENCE [LARGE SCALE GENOMIC DNA]</scope>
    <source>
        <strain evidence="1 2">HZ-65</strain>
    </source>
</reference>
<accession>A0A290QI77</accession>
<keyword evidence="2" id="KW-1185">Reference proteome</keyword>
<evidence type="ECO:0000313" key="1">
    <source>
        <dbReference type="EMBL" id="ATC63582.1"/>
    </source>
</evidence>
<dbReference type="PANTHER" id="PTHR36513:SF1">
    <property type="entry name" value="TRANSMEMBRANE PROTEIN"/>
    <property type="match status" value="1"/>
</dbReference>
<dbReference type="SUPFAM" id="SSF53474">
    <property type="entry name" value="alpha/beta-Hydrolases"/>
    <property type="match status" value="1"/>
</dbReference>
<protein>
    <recommendedName>
        <fullName evidence="3">Alpha/beta hydrolase</fullName>
    </recommendedName>
</protein>